<keyword evidence="4" id="KW-1185">Reference proteome</keyword>
<dbReference type="EMBL" id="PXWF02000304">
    <property type="protein sequence ID" value="PWF42052.1"/>
    <property type="molecule type" value="Genomic_DNA"/>
</dbReference>
<evidence type="ECO:0000259" key="2">
    <source>
        <dbReference type="Pfam" id="PF01869"/>
    </source>
</evidence>
<proteinExistence type="predicted"/>
<dbReference type="Pfam" id="PF01869">
    <property type="entry name" value="BcrAD_BadFG"/>
    <property type="match status" value="1"/>
</dbReference>
<evidence type="ECO:0000313" key="3">
    <source>
        <dbReference type="EMBL" id="PWF42052.1"/>
    </source>
</evidence>
<dbReference type="PANTHER" id="PTHR43190:SF3">
    <property type="entry name" value="N-ACETYL-D-GLUCOSAMINE KINASE"/>
    <property type="match status" value="1"/>
</dbReference>
<feature type="region of interest" description="Disordered" evidence="1">
    <location>
        <begin position="1"/>
        <end position="21"/>
    </location>
</feature>
<dbReference type="InterPro" id="IPR052519">
    <property type="entry name" value="Euk-type_GlcNAc_Kinase"/>
</dbReference>
<dbReference type="Proteomes" id="UP000241421">
    <property type="component" value="Unassembled WGS sequence"/>
</dbReference>
<sequence length="327" mass="33482">MPDSTHDPDPDPERGLGLGIDAGGTQTRWALADVDGVVAAEGHVAGLSALQLSNEGGRAQFRSELARLAAAVAPHGRPGRVRAGLTGFGGDGESISGALAQALGVAPDAVTLSSDIEIAYAANFGPGQGYLVYAGTGSIGAFIDTAGTLHRAGGRGVALDDGGGGYWIAREAMRAIWRAEDECPGRWRGSPMAHAVFAHVGGSDWADSRRFMYAQERGAVGRLAMAVASAADSDPAAADILRGAGVELARLALALAARHGPRPVVLSGRAAALHPMLFGAMRKALPASTELVHSTARAHVAAARCAARTLSPYVRQHEGNSMMETAA</sequence>
<reference evidence="3 4" key="1">
    <citation type="submission" date="2018-04" db="EMBL/GenBank/DDBJ databases">
        <title>Massilia violaceinigra sp. nov., a novel purple-pigmented bacterium isolated from Tianshan glacier, Xinjiang, China.</title>
        <authorList>
            <person name="Wang H."/>
        </authorList>
    </citation>
    <scope>NUCLEOTIDE SEQUENCE [LARGE SCALE GENOMIC DNA]</scope>
    <source>
        <strain evidence="3 4">B448-2</strain>
    </source>
</reference>
<feature type="domain" description="ATPase BadF/BadG/BcrA/BcrD type" evidence="2">
    <location>
        <begin position="18"/>
        <end position="276"/>
    </location>
</feature>
<name>A0A2U2HEL2_9BURK</name>
<gene>
    <name evidence="3" type="ORF">C7C56_023580</name>
</gene>
<dbReference type="InterPro" id="IPR002731">
    <property type="entry name" value="ATPase_BadF"/>
</dbReference>
<organism evidence="3 4">
    <name type="scientific">Massilia glaciei</name>
    <dbReference type="NCBI Taxonomy" id="1524097"/>
    <lineage>
        <taxon>Bacteria</taxon>
        <taxon>Pseudomonadati</taxon>
        <taxon>Pseudomonadota</taxon>
        <taxon>Betaproteobacteria</taxon>
        <taxon>Burkholderiales</taxon>
        <taxon>Oxalobacteraceae</taxon>
        <taxon>Telluria group</taxon>
        <taxon>Massilia</taxon>
    </lineage>
</organism>
<feature type="compositionally biased region" description="Basic and acidic residues" evidence="1">
    <location>
        <begin position="1"/>
        <end position="14"/>
    </location>
</feature>
<comment type="caution">
    <text evidence="3">The sequence shown here is derived from an EMBL/GenBank/DDBJ whole genome shotgun (WGS) entry which is preliminary data.</text>
</comment>
<accession>A0A2U2HEL2</accession>
<dbReference type="Gene3D" id="3.30.420.40">
    <property type="match status" value="2"/>
</dbReference>
<evidence type="ECO:0000256" key="1">
    <source>
        <dbReference type="SAM" id="MobiDB-lite"/>
    </source>
</evidence>
<dbReference type="SUPFAM" id="SSF53067">
    <property type="entry name" value="Actin-like ATPase domain"/>
    <property type="match status" value="2"/>
</dbReference>
<dbReference type="OrthoDB" id="8701357at2"/>
<protein>
    <submittedName>
        <fullName evidence="3">ATPase</fullName>
    </submittedName>
</protein>
<dbReference type="PANTHER" id="PTHR43190">
    <property type="entry name" value="N-ACETYL-D-GLUCOSAMINE KINASE"/>
    <property type="match status" value="1"/>
</dbReference>
<dbReference type="InterPro" id="IPR043129">
    <property type="entry name" value="ATPase_NBD"/>
</dbReference>
<evidence type="ECO:0000313" key="4">
    <source>
        <dbReference type="Proteomes" id="UP000241421"/>
    </source>
</evidence>
<dbReference type="RefSeq" id="WP_106759801.1">
    <property type="nucleotide sequence ID" value="NZ_PXWF02000304.1"/>
</dbReference>
<dbReference type="AlphaFoldDB" id="A0A2U2HEL2"/>